<dbReference type="Gene3D" id="3.30.1360.40">
    <property type="match status" value="1"/>
</dbReference>
<dbReference type="InterPro" id="IPR023584">
    <property type="entry name" value="Ribosome_recyc_fac_dom"/>
</dbReference>
<dbReference type="PANTHER" id="PTHR20982">
    <property type="entry name" value="RIBOSOME RECYCLING FACTOR"/>
    <property type="match status" value="1"/>
</dbReference>
<dbReference type="NCBIfam" id="TIGR00496">
    <property type="entry name" value="frr"/>
    <property type="match status" value="1"/>
</dbReference>
<dbReference type="GO" id="GO:0006412">
    <property type="term" value="P:translation"/>
    <property type="evidence" value="ECO:0007669"/>
    <property type="project" value="UniProtKB-KW"/>
</dbReference>
<sequence>MPTVEDAKTRMEAALEALRREFATVRTGKATPALLDTVRVEAYGSKMPLNQLATISTPESSLLVVQPFDKTLLPDVERAIMTADLGLNPANDGNIIRIPIPPLNEERRQEYAKLLHRMTEEGRVSIRHARRTVRDELHQLVRDHELSEDESRRREDELEKSTKDYIEKVDELLKNKEAEVMAI</sequence>
<comment type="similarity">
    <text evidence="2">Belongs to the RRF family.</text>
</comment>
<name>A0A381ND74_9ZZZZ</name>
<dbReference type="Pfam" id="PF01765">
    <property type="entry name" value="RRF"/>
    <property type="match status" value="1"/>
</dbReference>
<keyword evidence="3" id="KW-0963">Cytoplasm</keyword>
<dbReference type="EMBL" id="UINC01000222">
    <property type="protein sequence ID" value="SUZ51493.1"/>
    <property type="molecule type" value="Genomic_DNA"/>
</dbReference>
<dbReference type="GO" id="GO:0043023">
    <property type="term" value="F:ribosomal large subunit binding"/>
    <property type="evidence" value="ECO:0007669"/>
    <property type="project" value="TreeGrafter"/>
</dbReference>
<dbReference type="FunFam" id="3.30.1360.40:FF:000001">
    <property type="entry name" value="Ribosome-recycling factor"/>
    <property type="match status" value="1"/>
</dbReference>
<dbReference type="CDD" id="cd00520">
    <property type="entry name" value="RRF"/>
    <property type="match status" value="1"/>
</dbReference>
<proteinExistence type="inferred from homology"/>
<accession>A0A381ND74</accession>
<dbReference type="GO" id="GO:0005737">
    <property type="term" value="C:cytoplasm"/>
    <property type="evidence" value="ECO:0007669"/>
    <property type="project" value="UniProtKB-SubCell"/>
</dbReference>
<dbReference type="PANTHER" id="PTHR20982:SF3">
    <property type="entry name" value="MITOCHONDRIAL RIBOSOME RECYCLING FACTOR PSEUDO 1"/>
    <property type="match status" value="1"/>
</dbReference>
<organism evidence="6">
    <name type="scientific">marine metagenome</name>
    <dbReference type="NCBI Taxonomy" id="408172"/>
    <lineage>
        <taxon>unclassified sequences</taxon>
        <taxon>metagenomes</taxon>
        <taxon>ecological metagenomes</taxon>
    </lineage>
</organism>
<comment type="subcellular location">
    <subcellularLocation>
        <location evidence="1">Cytoplasm</location>
    </subcellularLocation>
</comment>
<feature type="domain" description="Ribosome recycling factor" evidence="5">
    <location>
        <begin position="18"/>
        <end position="181"/>
    </location>
</feature>
<protein>
    <recommendedName>
        <fullName evidence="5">Ribosome recycling factor domain-containing protein</fullName>
    </recommendedName>
</protein>
<keyword evidence="4" id="KW-0648">Protein biosynthesis</keyword>
<dbReference type="Gene3D" id="1.10.132.20">
    <property type="entry name" value="Ribosome-recycling factor"/>
    <property type="match status" value="1"/>
</dbReference>
<evidence type="ECO:0000256" key="2">
    <source>
        <dbReference type="ARBA" id="ARBA00005912"/>
    </source>
</evidence>
<evidence type="ECO:0000256" key="1">
    <source>
        <dbReference type="ARBA" id="ARBA00004496"/>
    </source>
</evidence>
<dbReference type="AlphaFoldDB" id="A0A381ND74"/>
<gene>
    <name evidence="6" type="ORF">METZ01_LOCUS4347</name>
</gene>
<evidence type="ECO:0000259" key="5">
    <source>
        <dbReference type="Pfam" id="PF01765"/>
    </source>
</evidence>
<dbReference type="InterPro" id="IPR002661">
    <property type="entry name" value="Ribosome_recyc_fac"/>
</dbReference>
<dbReference type="SUPFAM" id="SSF55194">
    <property type="entry name" value="Ribosome recycling factor, RRF"/>
    <property type="match status" value="1"/>
</dbReference>
<reference evidence="6" key="1">
    <citation type="submission" date="2018-05" db="EMBL/GenBank/DDBJ databases">
        <authorList>
            <person name="Lanie J.A."/>
            <person name="Ng W.-L."/>
            <person name="Kazmierczak K.M."/>
            <person name="Andrzejewski T.M."/>
            <person name="Davidsen T.M."/>
            <person name="Wayne K.J."/>
            <person name="Tettelin H."/>
            <person name="Glass J.I."/>
            <person name="Rusch D."/>
            <person name="Podicherti R."/>
            <person name="Tsui H.-C.T."/>
            <person name="Winkler M.E."/>
        </authorList>
    </citation>
    <scope>NUCLEOTIDE SEQUENCE</scope>
</reference>
<dbReference type="InterPro" id="IPR036191">
    <property type="entry name" value="RRF_sf"/>
</dbReference>
<dbReference type="FunFam" id="1.10.132.20:FF:000001">
    <property type="entry name" value="Ribosome-recycling factor"/>
    <property type="match status" value="1"/>
</dbReference>
<dbReference type="HAMAP" id="MF_00040">
    <property type="entry name" value="RRF"/>
    <property type="match status" value="1"/>
</dbReference>
<evidence type="ECO:0000313" key="6">
    <source>
        <dbReference type="EMBL" id="SUZ51493.1"/>
    </source>
</evidence>
<evidence type="ECO:0000256" key="3">
    <source>
        <dbReference type="ARBA" id="ARBA00022490"/>
    </source>
</evidence>
<evidence type="ECO:0000256" key="4">
    <source>
        <dbReference type="ARBA" id="ARBA00022917"/>
    </source>
</evidence>